<dbReference type="AlphaFoldDB" id="A0A814RXN7"/>
<gene>
    <name evidence="2" type="ORF">EDS130_LOCUS22055</name>
</gene>
<name>A0A814RXN7_ADIRI</name>
<dbReference type="GO" id="GO:0009100">
    <property type="term" value="P:glycoprotein metabolic process"/>
    <property type="evidence" value="ECO:0007669"/>
    <property type="project" value="UniProtKB-ARBA"/>
</dbReference>
<evidence type="ECO:0000313" key="2">
    <source>
        <dbReference type="EMBL" id="CAF1140394.1"/>
    </source>
</evidence>
<protein>
    <recommendedName>
        <fullName evidence="1">LicD/FKTN/FKRP nucleotidyltransferase domain-containing protein</fullName>
    </recommendedName>
</protein>
<feature type="domain" description="LicD/FKTN/FKRP nucleotidyltransferase" evidence="1">
    <location>
        <begin position="52"/>
        <end position="102"/>
    </location>
</feature>
<dbReference type="InterPro" id="IPR007074">
    <property type="entry name" value="LicD/FKTN/FKRP_NTP_transf"/>
</dbReference>
<dbReference type="EMBL" id="CAJNOJ010000114">
    <property type="protein sequence ID" value="CAF1140394.1"/>
    <property type="molecule type" value="Genomic_DNA"/>
</dbReference>
<evidence type="ECO:0000259" key="1">
    <source>
        <dbReference type="Pfam" id="PF04991"/>
    </source>
</evidence>
<dbReference type="PANTHER" id="PTHR43404:SF2">
    <property type="entry name" value="LIPOPOLYSACCHARIDE CHOLINEPHOSPHOTRANSFERASE LICD"/>
    <property type="match status" value="1"/>
</dbReference>
<dbReference type="OrthoDB" id="419198at2759"/>
<reference evidence="2" key="1">
    <citation type="submission" date="2021-02" db="EMBL/GenBank/DDBJ databases">
        <authorList>
            <person name="Nowell W R."/>
        </authorList>
    </citation>
    <scope>NUCLEOTIDE SEQUENCE</scope>
</reference>
<dbReference type="Proteomes" id="UP000663852">
    <property type="component" value="Unassembled WGS sequence"/>
</dbReference>
<dbReference type="InterPro" id="IPR052942">
    <property type="entry name" value="LPS_cholinephosphotransferase"/>
</dbReference>
<organism evidence="2 3">
    <name type="scientific">Adineta ricciae</name>
    <name type="common">Rotifer</name>
    <dbReference type="NCBI Taxonomy" id="249248"/>
    <lineage>
        <taxon>Eukaryota</taxon>
        <taxon>Metazoa</taxon>
        <taxon>Spiralia</taxon>
        <taxon>Gnathifera</taxon>
        <taxon>Rotifera</taxon>
        <taxon>Eurotatoria</taxon>
        <taxon>Bdelloidea</taxon>
        <taxon>Adinetida</taxon>
        <taxon>Adinetidae</taxon>
        <taxon>Adineta</taxon>
    </lineage>
</organism>
<comment type="caution">
    <text evidence="2">The sequence shown here is derived from an EMBL/GenBank/DDBJ whole genome shotgun (WGS) entry which is preliminary data.</text>
</comment>
<evidence type="ECO:0000313" key="3">
    <source>
        <dbReference type="Proteomes" id="UP000663852"/>
    </source>
</evidence>
<accession>A0A814RXN7</accession>
<sequence length="265" mass="31108">MHSLLLRMDIERTNSADNYANMRQRLDKEKLTDDEVDKLYDIVQVTDGLFNRNHIRYTIEGGTLLGAVRHGGLIKHDNDADFDILQDDIPQIKALAPQFAEYGLEIIDVPGWGLQVTHQDSPGLAPDLWTDGVRQWTSKWPFLDLIAIGWNEQLQRYVLAQDVAFHDYPEYYLTKSDWENAFERVPFAHLHLWAIGGEKNRRAYLDRHYKNWNRMIEMNMDHRSNHYFEVEIVCPLSEEDLGYRARSKKATTLKKPWTEENGKNY</sequence>
<dbReference type="PANTHER" id="PTHR43404">
    <property type="entry name" value="LIPOPOLYSACCHARIDE CHOLINEPHOSPHOTRANSFERASE LICD"/>
    <property type="match status" value="1"/>
</dbReference>
<proteinExistence type="predicted"/>
<dbReference type="Pfam" id="PF04991">
    <property type="entry name" value="LicD"/>
    <property type="match status" value="1"/>
</dbReference>